<dbReference type="InterPro" id="IPR027094">
    <property type="entry name" value="Mitofusin_fam"/>
</dbReference>
<evidence type="ECO:0000313" key="8">
    <source>
        <dbReference type="Proteomes" id="UP000319296"/>
    </source>
</evidence>
<dbReference type="AlphaFoldDB" id="A0A519BK93"/>
<feature type="domain" description="Dynamin N-terminal" evidence="6">
    <location>
        <begin position="54"/>
        <end position="254"/>
    </location>
</feature>
<dbReference type="Proteomes" id="UP000319296">
    <property type="component" value="Unassembled WGS sequence"/>
</dbReference>
<dbReference type="InterPro" id="IPR027417">
    <property type="entry name" value="P-loop_NTPase"/>
</dbReference>
<protein>
    <recommendedName>
        <fullName evidence="6">Dynamin N-terminal domain-containing protein</fullName>
    </recommendedName>
</protein>
<organism evidence="7 8">
    <name type="scientific">Candidatus Acididesulfobacter diazotrophicus</name>
    <dbReference type="NCBI Taxonomy" id="2597226"/>
    <lineage>
        <taxon>Bacteria</taxon>
        <taxon>Deltaproteobacteria</taxon>
        <taxon>Candidatus Acidulodesulfobacterales</taxon>
        <taxon>Candidatus Acididesulfobacter</taxon>
    </lineage>
</organism>
<evidence type="ECO:0000256" key="2">
    <source>
        <dbReference type="ARBA" id="ARBA00022741"/>
    </source>
</evidence>
<evidence type="ECO:0000256" key="4">
    <source>
        <dbReference type="ARBA" id="ARBA00023134"/>
    </source>
</evidence>
<name>A0A519BK93_9DELT</name>
<dbReference type="SUPFAM" id="SSF52540">
    <property type="entry name" value="P-loop containing nucleoside triphosphate hydrolases"/>
    <property type="match status" value="1"/>
</dbReference>
<dbReference type="EMBL" id="SGBB01000025">
    <property type="protein sequence ID" value="RZD17691.1"/>
    <property type="molecule type" value="Genomic_DNA"/>
</dbReference>
<proteinExistence type="predicted"/>
<evidence type="ECO:0000256" key="1">
    <source>
        <dbReference type="ARBA" id="ARBA00004370"/>
    </source>
</evidence>
<comment type="caution">
    <text evidence="7">The sequence shown here is derived from an EMBL/GenBank/DDBJ whole genome shotgun (WGS) entry which is preliminary data.</text>
</comment>
<dbReference type="GO" id="GO:0003924">
    <property type="term" value="F:GTPase activity"/>
    <property type="evidence" value="ECO:0007669"/>
    <property type="project" value="InterPro"/>
</dbReference>
<sequence length="695" mass="80774">MMDELIELFNNADTKYSDVISQHFHGVWEYLKNDITSFSKNYKEKLNEARKLRIGIVGQIKAGKSTFLNCLLFEGKDILPKAVTPMTASLTHLSYADKPYAEVEFFDENDIDEIKREAERSSDTTYKKILQDIEEPDIKDLILRKTKSLDFSDIYNLKENLKDYISESGRYTNLIKSVSVYLNYEPIRFIEIIDTPGFNDPVVSRSRKTQKFVETCDILLLLSRASQFLEISDMNLLSQIYNKKSARIYAIASKFDSVLDDAVSTKKDLNLEFKDLFQIELDKRKKEFQSLLNNYRNSGTLEDDVIEKELLYFSSAFHKKNNNIPLNDDEERPIKKLSERTNNFSINSSISGFDLIKKIIDGYKDEKQTNAAKSKIIEEYTKNRTKSLKESIAGFIENVSELLNKKTAAIKGELFGLENKMENFSRDKDKIQSRIMQTYVEYSVRFSTEMNNLRNEIVTNFSIDRLKESSAKTNFTNTIKKIEKRDWMSAIFRFFGSTDWWGYEEIPVKTPYKYFDRDLIINMIDGIINSTNKRINIQIKKIFNIDEIKQKIIDILRESSLPGSLTNQAINISVKTPESININPDVVNRLFYKINAYQTEIADDSLFETIKTAAISIIEFIEKDIDNLKRSIEEQTKNQINKITGIIENHFMQNIKSLTKLGTLKEEEVKILNNKLSDLIKDLEKIKRIEILNNK</sequence>
<evidence type="ECO:0000313" key="7">
    <source>
        <dbReference type="EMBL" id="RZD17691.1"/>
    </source>
</evidence>
<evidence type="ECO:0000256" key="5">
    <source>
        <dbReference type="ARBA" id="ARBA00023136"/>
    </source>
</evidence>
<dbReference type="Pfam" id="PF00350">
    <property type="entry name" value="Dynamin_N"/>
    <property type="match status" value="1"/>
</dbReference>
<keyword evidence="3" id="KW-0378">Hydrolase</keyword>
<dbReference type="GO" id="GO:0016020">
    <property type="term" value="C:membrane"/>
    <property type="evidence" value="ECO:0007669"/>
    <property type="project" value="UniProtKB-SubCell"/>
</dbReference>
<evidence type="ECO:0000259" key="6">
    <source>
        <dbReference type="Pfam" id="PF00350"/>
    </source>
</evidence>
<keyword evidence="5" id="KW-0472">Membrane</keyword>
<gene>
    <name evidence="7" type="ORF">EVG15_09755</name>
</gene>
<dbReference type="InterPro" id="IPR045063">
    <property type="entry name" value="Dynamin_N"/>
</dbReference>
<dbReference type="PANTHER" id="PTHR10465:SF0">
    <property type="entry name" value="SARCALUMENIN"/>
    <property type="match status" value="1"/>
</dbReference>
<evidence type="ECO:0000256" key="3">
    <source>
        <dbReference type="ARBA" id="ARBA00022801"/>
    </source>
</evidence>
<keyword evidence="2" id="KW-0547">Nucleotide-binding</keyword>
<reference evidence="7 8" key="1">
    <citation type="journal article" date="2019" name="ISME J.">
        <title>Insights into ecological role of a new deltaproteobacterial order Candidatus Acidulodesulfobacterales by metagenomics and metatranscriptomics.</title>
        <authorList>
            <person name="Tan S."/>
            <person name="Liu J."/>
            <person name="Fang Y."/>
            <person name="Hedlund B.P."/>
            <person name="Lian Z.H."/>
            <person name="Huang L.Y."/>
            <person name="Li J.T."/>
            <person name="Huang L.N."/>
            <person name="Li W.J."/>
            <person name="Jiang H.C."/>
            <person name="Dong H.L."/>
            <person name="Shu W.S."/>
        </authorList>
    </citation>
    <scope>NUCLEOTIDE SEQUENCE [LARGE SCALE GENOMIC DNA]</scope>
    <source>
        <strain evidence="7">AP1</strain>
    </source>
</reference>
<dbReference type="PANTHER" id="PTHR10465">
    <property type="entry name" value="TRANSMEMBRANE GTPASE FZO1"/>
    <property type="match status" value="1"/>
</dbReference>
<comment type="subcellular location">
    <subcellularLocation>
        <location evidence="1">Membrane</location>
    </subcellularLocation>
</comment>
<dbReference type="Gene3D" id="3.40.50.300">
    <property type="entry name" value="P-loop containing nucleotide triphosphate hydrolases"/>
    <property type="match status" value="1"/>
</dbReference>
<accession>A0A519BK93</accession>
<keyword evidence="4" id="KW-0342">GTP-binding</keyword>
<dbReference type="GO" id="GO:0005525">
    <property type="term" value="F:GTP binding"/>
    <property type="evidence" value="ECO:0007669"/>
    <property type="project" value="UniProtKB-KW"/>
</dbReference>